<proteinExistence type="predicted"/>
<reference evidence="1" key="2">
    <citation type="submission" date="2007-03" db="EMBL/GenBank/DDBJ databases">
        <authorList>
            <consortium name="The International Medicago Genome Annotation Group"/>
        </authorList>
    </citation>
    <scope>NUCLEOTIDE SEQUENCE</scope>
</reference>
<accession>A2Q4P7</accession>
<protein>
    <submittedName>
        <fullName evidence="1">Uncharacterized protein</fullName>
    </submittedName>
</protein>
<gene>
    <name evidence="1" type="ORF">MtrDRAFT_AC157507g6v2</name>
</gene>
<name>A2Q4P7_MEDTR</name>
<sequence>MAPYGEHRQARQFERVNLYSGWLRFRERMVRYLPERVFRQFGWVQTIPRHSVESAAVDVNLPEITNRFRNALDYALTPH</sequence>
<reference evidence="1" key="1">
    <citation type="submission" date="2005-03" db="EMBL/GenBank/DDBJ databases">
        <authorList>
            <person name="Town C.D."/>
        </authorList>
    </citation>
    <scope>NUCLEOTIDE SEQUENCE</scope>
</reference>
<dbReference type="EMBL" id="AC157507">
    <property type="protein sequence ID" value="ABN08597.1"/>
    <property type="molecule type" value="Genomic_DNA"/>
</dbReference>
<organism evidence="1">
    <name type="scientific">Medicago truncatula</name>
    <name type="common">Barrel medic</name>
    <name type="synonym">Medicago tribuloides</name>
    <dbReference type="NCBI Taxonomy" id="3880"/>
    <lineage>
        <taxon>Eukaryota</taxon>
        <taxon>Viridiplantae</taxon>
        <taxon>Streptophyta</taxon>
        <taxon>Embryophyta</taxon>
        <taxon>Tracheophyta</taxon>
        <taxon>Spermatophyta</taxon>
        <taxon>Magnoliopsida</taxon>
        <taxon>eudicotyledons</taxon>
        <taxon>Gunneridae</taxon>
        <taxon>Pentapetalae</taxon>
        <taxon>rosids</taxon>
        <taxon>fabids</taxon>
        <taxon>Fabales</taxon>
        <taxon>Fabaceae</taxon>
        <taxon>Papilionoideae</taxon>
        <taxon>50 kb inversion clade</taxon>
        <taxon>NPAAA clade</taxon>
        <taxon>Hologalegina</taxon>
        <taxon>IRL clade</taxon>
        <taxon>Trifolieae</taxon>
        <taxon>Medicago</taxon>
    </lineage>
</organism>
<evidence type="ECO:0000313" key="1">
    <source>
        <dbReference type="EMBL" id="ABN08597.1"/>
    </source>
</evidence>
<dbReference type="AlphaFoldDB" id="A2Q4P7"/>